<name>A0AA36MNX4_9DINO</name>
<evidence type="ECO:0000313" key="2">
    <source>
        <dbReference type="EMBL" id="CAJ1374940.1"/>
    </source>
</evidence>
<dbReference type="EMBL" id="CAUJNA010000289">
    <property type="protein sequence ID" value="CAJ1374940.1"/>
    <property type="molecule type" value="Genomic_DNA"/>
</dbReference>
<evidence type="ECO:0000256" key="1">
    <source>
        <dbReference type="SAM" id="MobiDB-lite"/>
    </source>
</evidence>
<protein>
    <submittedName>
        <fullName evidence="2">Uncharacterized protein</fullName>
    </submittedName>
</protein>
<organism evidence="2 3">
    <name type="scientific">Effrenium voratum</name>
    <dbReference type="NCBI Taxonomy" id="2562239"/>
    <lineage>
        <taxon>Eukaryota</taxon>
        <taxon>Sar</taxon>
        <taxon>Alveolata</taxon>
        <taxon>Dinophyceae</taxon>
        <taxon>Suessiales</taxon>
        <taxon>Symbiodiniaceae</taxon>
        <taxon>Effrenium</taxon>
    </lineage>
</organism>
<keyword evidence="3" id="KW-1185">Reference proteome</keyword>
<evidence type="ECO:0000313" key="3">
    <source>
        <dbReference type="Proteomes" id="UP001178507"/>
    </source>
</evidence>
<accession>A0AA36MNX4</accession>
<sequence length="200" mass="21853">MAALQRPVSGGGARVNSPLPAPAPDSSKSRRGTTQPNHAWHDVLELCKKGFANKMESLADHLISEVRAELRQGTAQLCGDFLEKLSHREHALDGTLKILTEKLDTLEGKVAAPGHPKDPVTSLSSPREGHDRTCSERGVAALRSNDDLQPVLERLQHSETMQKAATKQTELQLERLTELGEQLSRSSGSLLNSLRCLEQQ</sequence>
<feature type="region of interest" description="Disordered" evidence="1">
    <location>
        <begin position="109"/>
        <end position="132"/>
    </location>
</feature>
<dbReference type="AlphaFoldDB" id="A0AA36MNX4"/>
<dbReference type="Proteomes" id="UP001178507">
    <property type="component" value="Unassembled WGS sequence"/>
</dbReference>
<feature type="non-terminal residue" evidence="2">
    <location>
        <position position="200"/>
    </location>
</feature>
<comment type="caution">
    <text evidence="2">The sequence shown here is derived from an EMBL/GenBank/DDBJ whole genome shotgun (WGS) entry which is preliminary data.</text>
</comment>
<gene>
    <name evidence="2" type="ORF">EVOR1521_LOCUS4348</name>
</gene>
<proteinExistence type="predicted"/>
<reference evidence="2" key="1">
    <citation type="submission" date="2023-08" db="EMBL/GenBank/DDBJ databases">
        <authorList>
            <person name="Chen Y."/>
            <person name="Shah S."/>
            <person name="Dougan E. K."/>
            <person name="Thang M."/>
            <person name="Chan C."/>
        </authorList>
    </citation>
    <scope>NUCLEOTIDE SEQUENCE</scope>
</reference>
<feature type="region of interest" description="Disordered" evidence="1">
    <location>
        <begin position="1"/>
        <end position="37"/>
    </location>
</feature>